<protein>
    <recommendedName>
        <fullName evidence="2">Velvet domain-containing protein</fullName>
    </recommendedName>
</protein>
<evidence type="ECO:0000313" key="3">
    <source>
        <dbReference type="EMBL" id="OWO99032.1"/>
    </source>
</evidence>
<dbReference type="InParanoid" id="A0A218YUC1"/>
<feature type="region of interest" description="Disordered" evidence="1">
    <location>
        <begin position="57"/>
        <end position="81"/>
    </location>
</feature>
<feature type="region of interest" description="Disordered" evidence="1">
    <location>
        <begin position="133"/>
        <end position="152"/>
    </location>
</feature>
<dbReference type="EMBL" id="MZNU01000371">
    <property type="protein sequence ID" value="OWO99032.1"/>
    <property type="molecule type" value="Genomic_DNA"/>
</dbReference>
<keyword evidence="4" id="KW-1185">Reference proteome</keyword>
<name>A0A218YUC1_9HELO</name>
<feature type="compositionally biased region" description="Low complexity" evidence="1">
    <location>
        <begin position="70"/>
        <end position="81"/>
    </location>
</feature>
<dbReference type="OrthoDB" id="5399926at2759"/>
<feature type="domain" description="Velvet" evidence="2">
    <location>
        <begin position="1"/>
        <end position="167"/>
    </location>
</feature>
<proteinExistence type="predicted"/>
<dbReference type="AlphaFoldDB" id="A0A218YUC1"/>
<gene>
    <name evidence="3" type="ORF">B2J93_6609</name>
</gene>
<comment type="caution">
    <text evidence="3">The sequence shown here is derived from an EMBL/GenBank/DDBJ whole genome shotgun (WGS) entry which is preliminary data.</text>
</comment>
<dbReference type="Gene3D" id="2.60.40.3960">
    <property type="entry name" value="Velvet domain"/>
    <property type="match status" value="1"/>
</dbReference>
<dbReference type="InterPro" id="IPR037525">
    <property type="entry name" value="Velvet_dom"/>
</dbReference>
<evidence type="ECO:0000313" key="4">
    <source>
        <dbReference type="Proteomes" id="UP000242519"/>
    </source>
</evidence>
<reference evidence="3 4" key="1">
    <citation type="submission" date="2017-04" db="EMBL/GenBank/DDBJ databases">
        <title>Draft genome sequence of Marssonina coronaria NL1: causal agent of apple blotch.</title>
        <authorList>
            <person name="Cheng Q."/>
        </authorList>
    </citation>
    <scope>NUCLEOTIDE SEQUENCE [LARGE SCALE GENOMIC DNA]</scope>
    <source>
        <strain evidence="3 4">NL1</strain>
    </source>
</reference>
<dbReference type="PROSITE" id="PS51821">
    <property type="entry name" value="VELVET"/>
    <property type="match status" value="1"/>
</dbReference>
<accession>A0A218YUC1</accession>
<organism evidence="3 4">
    <name type="scientific">Diplocarpon coronariae</name>
    <dbReference type="NCBI Taxonomy" id="2795749"/>
    <lineage>
        <taxon>Eukaryota</taxon>
        <taxon>Fungi</taxon>
        <taxon>Dikarya</taxon>
        <taxon>Ascomycota</taxon>
        <taxon>Pezizomycotina</taxon>
        <taxon>Leotiomycetes</taxon>
        <taxon>Helotiales</taxon>
        <taxon>Drepanopezizaceae</taxon>
        <taxon>Diplocarpon</taxon>
    </lineage>
</organism>
<evidence type="ECO:0000259" key="2">
    <source>
        <dbReference type="PROSITE" id="PS51821"/>
    </source>
</evidence>
<evidence type="ECO:0000256" key="1">
    <source>
        <dbReference type="SAM" id="MobiDB-lite"/>
    </source>
</evidence>
<dbReference type="Proteomes" id="UP000242519">
    <property type="component" value="Unassembled WGS sequence"/>
</dbReference>
<dbReference type="InterPro" id="IPR038491">
    <property type="entry name" value="Velvet_dom_sf"/>
</dbReference>
<sequence>MLELAVQPPRQTRPGRPLYPPIAARISSETSVYEELSRTWAAVTLISSSGETLDDRLGGKVADSAHPLPASAQSNSSSGSGVRRDRAYFYFPDLVIYEPGNYRVRVSLMQMDYSSTEAPEGVARIREFVDSRPITVEEGSDTSSQPSSGEREFLRILENDGVVIASPSSR</sequence>